<feature type="short sequence motif" description="Q motif" evidence="6">
    <location>
        <begin position="1"/>
        <end position="29"/>
    </location>
</feature>
<evidence type="ECO:0000256" key="6">
    <source>
        <dbReference type="PROSITE-ProRule" id="PRU00552"/>
    </source>
</evidence>
<comment type="caution">
    <text evidence="12">The sequence shown here is derived from an EMBL/GenBank/DDBJ whole genome shotgun (WGS) entry which is preliminary data.</text>
</comment>
<dbReference type="GO" id="GO:0005524">
    <property type="term" value="F:ATP binding"/>
    <property type="evidence" value="ECO:0007669"/>
    <property type="project" value="UniProtKB-KW"/>
</dbReference>
<keyword evidence="3 7" id="KW-0347">Helicase</keyword>
<keyword evidence="1 7" id="KW-0547">Nucleotide-binding</keyword>
<comment type="similarity">
    <text evidence="5 7">Belongs to the DEAD box helicase family.</text>
</comment>
<reference evidence="12" key="1">
    <citation type="journal article" date="2020" name="mSystems">
        <title>Genome- and Community-Level Interaction Insights into Carbon Utilization and Element Cycling Functions of Hydrothermarchaeota in Hydrothermal Sediment.</title>
        <authorList>
            <person name="Zhou Z."/>
            <person name="Liu Y."/>
            <person name="Xu W."/>
            <person name="Pan J."/>
            <person name="Luo Z.H."/>
            <person name="Li M."/>
        </authorList>
    </citation>
    <scope>NUCLEOTIDE SEQUENCE [LARGE SCALE GENOMIC DNA]</scope>
    <source>
        <strain evidence="12">SpSt-456</strain>
    </source>
</reference>
<dbReference type="EMBL" id="DSTK01000031">
    <property type="protein sequence ID" value="HFK97656.1"/>
    <property type="molecule type" value="Genomic_DNA"/>
</dbReference>
<evidence type="ECO:0000256" key="3">
    <source>
        <dbReference type="ARBA" id="ARBA00022806"/>
    </source>
</evidence>
<evidence type="ECO:0000256" key="4">
    <source>
        <dbReference type="ARBA" id="ARBA00022840"/>
    </source>
</evidence>
<evidence type="ECO:0000259" key="10">
    <source>
        <dbReference type="PROSITE" id="PS51194"/>
    </source>
</evidence>
<evidence type="ECO:0000313" key="12">
    <source>
        <dbReference type="EMBL" id="HFK97656.1"/>
    </source>
</evidence>
<proteinExistence type="inferred from homology"/>
<feature type="domain" description="Helicase ATP-binding" evidence="9">
    <location>
        <begin position="32"/>
        <end position="207"/>
    </location>
</feature>
<name>A0A832EDT6_9BACT</name>
<feature type="region of interest" description="Disordered" evidence="8">
    <location>
        <begin position="382"/>
        <end position="436"/>
    </location>
</feature>
<evidence type="ECO:0000256" key="7">
    <source>
        <dbReference type="RuleBase" id="RU000492"/>
    </source>
</evidence>
<keyword evidence="2 7" id="KW-0378">Hydrolase</keyword>
<dbReference type="SMART" id="SM00487">
    <property type="entry name" value="DEXDc"/>
    <property type="match status" value="1"/>
</dbReference>
<dbReference type="Gene3D" id="3.40.50.300">
    <property type="entry name" value="P-loop containing nucleotide triphosphate hydrolases"/>
    <property type="match status" value="2"/>
</dbReference>
<protein>
    <submittedName>
        <fullName evidence="12">DEAD/DEAH box helicase</fullName>
    </submittedName>
</protein>
<dbReference type="InterPro" id="IPR011545">
    <property type="entry name" value="DEAD/DEAH_box_helicase_dom"/>
</dbReference>
<dbReference type="GO" id="GO:0005829">
    <property type="term" value="C:cytosol"/>
    <property type="evidence" value="ECO:0007669"/>
    <property type="project" value="TreeGrafter"/>
</dbReference>
<dbReference type="InterPro" id="IPR000629">
    <property type="entry name" value="RNA-helicase_DEAD-box_CS"/>
</dbReference>
<evidence type="ECO:0000256" key="1">
    <source>
        <dbReference type="ARBA" id="ARBA00022741"/>
    </source>
</evidence>
<dbReference type="CDD" id="cd18787">
    <property type="entry name" value="SF2_C_DEAD"/>
    <property type="match status" value="1"/>
</dbReference>
<dbReference type="InterPro" id="IPR001650">
    <property type="entry name" value="Helicase_C-like"/>
</dbReference>
<dbReference type="GO" id="GO:0003724">
    <property type="term" value="F:RNA helicase activity"/>
    <property type="evidence" value="ECO:0007669"/>
    <property type="project" value="InterPro"/>
</dbReference>
<accession>A0A832EDT6</accession>
<evidence type="ECO:0000259" key="11">
    <source>
        <dbReference type="PROSITE" id="PS51195"/>
    </source>
</evidence>
<evidence type="ECO:0000256" key="5">
    <source>
        <dbReference type="ARBA" id="ARBA00038437"/>
    </source>
</evidence>
<dbReference type="SMART" id="SM00490">
    <property type="entry name" value="HELICc"/>
    <property type="match status" value="1"/>
</dbReference>
<dbReference type="InterPro" id="IPR050079">
    <property type="entry name" value="DEAD_box_RNA_helicase"/>
</dbReference>
<dbReference type="CDD" id="cd00268">
    <property type="entry name" value="DEADc"/>
    <property type="match status" value="1"/>
</dbReference>
<dbReference type="SUPFAM" id="SSF52540">
    <property type="entry name" value="P-loop containing nucleoside triphosphate hydrolases"/>
    <property type="match status" value="1"/>
</dbReference>
<evidence type="ECO:0000256" key="8">
    <source>
        <dbReference type="SAM" id="MobiDB-lite"/>
    </source>
</evidence>
<dbReference type="GO" id="GO:0003676">
    <property type="term" value="F:nucleic acid binding"/>
    <property type="evidence" value="ECO:0007669"/>
    <property type="project" value="InterPro"/>
</dbReference>
<feature type="compositionally biased region" description="Basic residues" evidence="8">
    <location>
        <begin position="412"/>
        <end position="422"/>
    </location>
</feature>
<dbReference type="InterPro" id="IPR014001">
    <property type="entry name" value="Helicase_ATP-bd"/>
</dbReference>
<evidence type="ECO:0000259" key="9">
    <source>
        <dbReference type="PROSITE" id="PS51192"/>
    </source>
</evidence>
<dbReference type="InterPro" id="IPR014014">
    <property type="entry name" value="RNA_helicase_DEAD_Q_motif"/>
</dbReference>
<dbReference type="InterPro" id="IPR027417">
    <property type="entry name" value="P-loop_NTPase"/>
</dbReference>
<keyword evidence="4 7" id="KW-0067">ATP-binding</keyword>
<dbReference type="InterPro" id="IPR044742">
    <property type="entry name" value="DEAD/DEAH_RhlB"/>
</dbReference>
<dbReference type="PROSITE" id="PS51192">
    <property type="entry name" value="HELICASE_ATP_BIND_1"/>
    <property type="match status" value="1"/>
</dbReference>
<feature type="domain" description="Helicase C-terminal" evidence="10">
    <location>
        <begin position="231"/>
        <end position="378"/>
    </location>
</feature>
<feature type="compositionally biased region" description="Basic residues" evidence="8">
    <location>
        <begin position="389"/>
        <end position="398"/>
    </location>
</feature>
<dbReference type="PROSITE" id="PS00039">
    <property type="entry name" value="DEAD_ATP_HELICASE"/>
    <property type="match status" value="1"/>
</dbReference>
<dbReference type="Pfam" id="PF00271">
    <property type="entry name" value="Helicase_C"/>
    <property type="match status" value="1"/>
</dbReference>
<evidence type="ECO:0000256" key="2">
    <source>
        <dbReference type="ARBA" id="ARBA00022801"/>
    </source>
</evidence>
<dbReference type="PROSITE" id="PS51194">
    <property type="entry name" value="HELICASE_CTER"/>
    <property type="match status" value="1"/>
</dbReference>
<dbReference type="PANTHER" id="PTHR47959">
    <property type="entry name" value="ATP-DEPENDENT RNA HELICASE RHLE-RELATED"/>
    <property type="match status" value="1"/>
</dbReference>
<gene>
    <name evidence="12" type="ORF">ENS06_10105</name>
</gene>
<dbReference type="PANTHER" id="PTHR47959:SF10">
    <property type="entry name" value="ATP-DEPENDENT RNA HELICASE RHLB"/>
    <property type="match status" value="1"/>
</dbReference>
<dbReference type="PROSITE" id="PS51195">
    <property type="entry name" value="Q_MOTIF"/>
    <property type="match status" value="1"/>
</dbReference>
<dbReference type="Pfam" id="PF00270">
    <property type="entry name" value="DEAD"/>
    <property type="match status" value="1"/>
</dbReference>
<dbReference type="GO" id="GO:0016787">
    <property type="term" value="F:hydrolase activity"/>
    <property type="evidence" value="ECO:0007669"/>
    <property type="project" value="UniProtKB-KW"/>
</dbReference>
<dbReference type="AlphaFoldDB" id="A0A832EDT6"/>
<sequence>MPFAELGLSPPVLQGLHEAGFYRCTPIQERSLPVTLKGKDIAAQAQTGSGKTAVFLITIFENLLKRRPLAPACHALILAPTRELALQIQADGQLLGRHCPFRLAAIYGGVGYEKQLQALREGAHIVIATPGRLIDLMKHGHLKTDTISLLVIDEADRMLDMGFVKDLQYILKRLPPFHRRQSMLFSATLSPRVLEITYPYMNAPVETAVDPEKLVVETVRQELFHVARAEKFSLLLGILEKEKPERVLLFCNTKVQTLKVAERLMANGYAARGITGDLPQSRRVQLLERFKKGEIKILAATDVASRGLHVEDVTHVINYDVPQDPEEYVHRIGRTARAGKEGKAITLCGEDDVYSLENVENLLGQKIPVVWPEEDWFVPDKADSAPVRRSSRGRRPPAGKKDVVPAKGAPPHPKKRSGRGKKKPADSQKGVAPKGR</sequence>
<organism evidence="12">
    <name type="scientific">Desulfacinum infernum</name>
    <dbReference type="NCBI Taxonomy" id="35837"/>
    <lineage>
        <taxon>Bacteria</taxon>
        <taxon>Pseudomonadati</taxon>
        <taxon>Thermodesulfobacteriota</taxon>
        <taxon>Syntrophobacteria</taxon>
        <taxon>Syntrophobacterales</taxon>
        <taxon>Syntrophobacteraceae</taxon>
        <taxon>Desulfacinum</taxon>
    </lineage>
</organism>
<feature type="domain" description="DEAD-box RNA helicase Q" evidence="11">
    <location>
        <begin position="1"/>
        <end position="29"/>
    </location>
</feature>